<dbReference type="FunFam" id="3.80.10.10:FF:000041">
    <property type="entry name" value="LRR receptor-like serine/threonine-protein kinase ERECTA"/>
    <property type="match status" value="1"/>
</dbReference>
<name>A0A822XDA9_NELNU</name>
<evidence type="ECO:0000256" key="6">
    <source>
        <dbReference type="ARBA" id="ARBA00023180"/>
    </source>
</evidence>
<comment type="subcellular location">
    <subcellularLocation>
        <location evidence="1">Membrane</location>
        <topology evidence="1">Single-pass membrane protein</topology>
    </subcellularLocation>
</comment>
<reference evidence="7 8" key="1">
    <citation type="journal article" date="2020" name="Mol. Biol. Evol.">
        <title>Distinct Expression and Methylation Patterns for Genes with Different Fates following a Single Whole-Genome Duplication in Flowering Plants.</title>
        <authorList>
            <person name="Shi T."/>
            <person name="Rahmani R.S."/>
            <person name="Gugger P.F."/>
            <person name="Wang M."/>
            <person name="Li H."/>
            <person name="Zhang Y."/>
            <person name="Li Z."/>
            <person name="Wang Q."/>
            <person name="Van de Peer Y."/>
            <person name="Marchal K."/>
            <person name="Chen J."/>
        </authorList>
    </citation>
    <scope>NUCLEOTIDE SEQUENCE [LARGE SCALE GENOMIC DNA]</scope>
    <source>
        <tissue evidence="7">Leaf</tissue>
    </source>
</reference>
<dbReference type="Gene3D" id="3.80.10.10">
    <property type="entry name" value="Ribonuclease Inhibitor"/>
    <property type="match status" value="1"/>
</dbReference>
<dbReference type="GO" id="GO:0016020">
    <property type="term" value="C:membrane"/>
    <property type="evidence" value="ECO:0007669"/>
    <property type="project" value="UniProtKB-SubCell"/>
</dbReference>
<gene>
    <name evidence="7" type="ORF">HUJ06_019773</name>
</gene>
<comment type="caution">
    <text evidence="7">The sequence shown here is derived from an EMBL/GenBank/DDBJ whole genome shotgun (WGS) entry which is preliminary data.</text>
</comment>
<dbReference type="InterPro" id="IPR032675">
    <property type="entry name" value="LRR_dom_sf"/>
</dbReference>
<keyword evidence="2" id="KW-0433">Leucine-rich repeat</keyword>
<accession>A0A822XDA9</accession>
<proteinExistence type="predicted"/>
<dbReference type="InterPro" id="IPR051716">
    <property type="entry name" value="Plant_RL_S/T_kinase"/>
</dbReference>
<organism evidence="7 8">
    <name type="scientific">Nelumbo nucifera</name>
    <name type="common">Sacred lotus</name>
    <dbReference type="NCBI Taxonomy" id="4432"/>
    <lineage>
        <taxon>Eukaryota</taxon>
        <taxon>Viridiplantae</taxon>
        <taxon>Streptophyta</taxon>
        <taxon>Embryophyta</taxon>
        <taxon>Tracheophyta</taxon>
        <taxon>Spermatophyta</taxon>
        <taxon>Magnoliopsida</taxon>
        <taxon>Proteales</taxon>
        <taxon>Nelumbonaceae</taxon>
        <taxon>Nelumbo</taxon>
    </lineage>
</organism>
<keyword evidence="6" id="KW-0325">Glycoprotein</keyword>
<dbReference type="Pfam" id="PF00560">
    <property type="entry name" value="LRR_1"/>
    <property type="match status" value="3"/>
</dbReference>
<keyword evidence="3" id="KW-0732">Signal</keyword>
<dbReference type="Proteomes" id="UP000607653">
    <property type="component" value="Unassembled WGS sequence"/>
</dbReference>
<keyword evidence="8" id="KW-1185">Reference proteome</keyword>
<evidence type="ECO:0000256" key="3">
    <source>
        <dbReference type="ARBA" id="ARBA00022729"/>
    </source>
</evidence>
<evidence type="ECO:0000256" key="4">
    <source>
        <dbReference type="ARBA" id="ARBA00022737"/>
    </source>
</evidence>
<protein>
    <submittedName>
        <fullName evidence="7">Uncharacterized protein</fullName>
    </submittedName>
</protein>
<evidence type="ECO:0000256" key="2">
    <source>
        <dbReference type="ARBA" id="ARBA00022614"/>
    </source>
</evidence>
<sequence>MDGTEKISGRTVCGVIPSEISGCQNLSQGLIEGDLNPNLGSLASLSKFILRKNQFSGSIPSQLGSCTKLQLLDLGRNQFIGEISPSLGKILVLEITLNLSWNELSGKIPEKLFGLDKLGIYRALIPVEEDIKCTRTASLNAVPIVEASDATEEYHTQLIDGKGRVQISASDLRGCPIALMQSWLSIGVIEFIEHISIAPSNLAGDLGYSARELVIATPVQAFLKSLTRLLVHICTECGL</sequence>
<dbReference type="PANTHER" id="PTHR48053">
    <property type="entry name" value="LEUCINE RICH REPEAT FAMILY PROTEIN, EXPRESSED"/>
    <property type="match status" value="1"/>
</dbReference>
<evidence type="ECO:0000313" key="8">
    <source>
        <dbReference type="Proteomes" id="UP000607653"/>
    </source>
</evidence>
<dbReference type="InterPro" id="IPR001611">
    <property type="entry name" value="Leu-rich_rpt"/>
</dbReference>
<dbReference type="PANTHER" id="PTHR48053:SF165">
    <property type="entry name" value="RECEPTOR-LIKE PROTEIN KINASE 2 ISOFORM X2"/>
    <property type="match status" value="1"/>
</dbReference>
<dbReference type="SUPFAM" id="SSF52058">
    <property type="entry name" value="L domain-like"/>
    <property type="match status" value="1"/>
</dbReference>
<evidence type="ECO:0000313" key="7">
    <source>
        <dbReference type="EMBL" id="DAD18310.1"/>
    </source>
</evidence>
<evidence type="ECO:0000256" key="1">
    <source>
        <dbReference type="ARBA" id="ARBA00004167"/>
    </source>
</evidence>
<dbReference type="AlphaFoldDB" id="A0A822XDA9"/>
<evidence type="ECO:0000256" key="5">
    <source>
        <dbReference type="ARBA" id="ARBA00023170"/>
    </source>
</evidence>
<dbReference type="EMBL" id="DUZY01000001">
    <property type="protein sequence ID" value="DAD18310.1"/>
    <property type="molecule type" value="Genomic_DNA"/>
</dbReference>
<keyword evidence="5" id="KW-0675">Receptor</keyword>
<keyword evidence="4" id="KW-0677">Repeat</keyword>